<proteinExistence type="predicted"/>
<sequence length="180" mass="19542">SKMSDNSASAGDAISSFDQLRQECELTVQSVCDSLANRLPADCDLAKMQSAVLADFTEFLANITAGESVEAGCAKLDEANARPLPDGRLAWRPPLDLPGPDRPRAICRDATYADLLAYHDWLRQHCASLLNECRDLRANLRAELAQADANVIELEAQAEVLSCLAGSADQFNLDPRLLPE</sequence>
<evidence type="ECO:0000256" key="1">
    <source>
        <dbReference type="SAM" id="Coils"/>
    </source>
</evidence>
<feature type="non-terminal residue" evidence="2">
    <location>
        <position position="1"/>
    </location>
</feature>
<accession>A0A267E6T5</accession>
<dbReference type="AlphaFoldDB" id="A0A267E6T5"/>
<organism evidence="2 3">
    <name type="scientific">Macrostomum lignano</name>
    <dbReference type="NCBI Taxonomy" id="282301"/>
    <lineage>
        <taxon>Eukaryota</taxon>
        <taxon>Metazoa</taxon>
        <taxon>Spiralia</taxon>
        <taxon>Lophotrochozoa</taxon>
        <taxon>Platyhelminthes</taxon>
        <taxon>Rhabditophora</taxon>
        <taxon>Macrostomorpha</taxon>
        <taxon>Macrostomida</taxon>
        <taxon>Macrostomidae</taxon>
        <taxon>Macrostomum</taxon>
    </lineage>
</organism>
<protein>
    <submittedName>
        <fullName evidence="2">Uncharacterized protein</fullName>
    </submittedName>
</protein>
<dbReference type="EMBL" id="NIVC01002599">
    <property type="protein sequence ID" value="PAA56614.1"/>
    <property type="molecule type" value="Genomic_DNA"/>
</dbReference>
<gene>
    <name evidence="2" type="ORF">BOX15_Mlig011819g3</name>
</gene>
<feature type="coiled-coil region" evidence="1">
    <location>
        <begin position="126"/>
        <end position="164"/>
    </location>
</feature>
<name>A0A267E6T5_9PLAT</name>
<dbReference type="Proteomes" id="UP000215902">
    <property type="component" value="Unassembled WGS sequence"/>
</dbReference>
<reference evidence="2 3" key="1">
    <citation type="submission" date="2017-06" db="EMBL/GenBank/DDBJ databases">
        <title>A platform for efficient transgenesis in Macrostomum lignano, a flatworm model organism for stem cell research.</title>
        <authorList>
            <person name="Berezikov E."/>
        </authorList>
    </citation>
    <scope>NUCLEOTIDE SEQUENCE [LARGE SCALE GENOMIC DNA]</scope>
    <source>
        <strain evidence="2">DV1</strain>
        <tissue evidence="2">Whole organism</tissue>
    </source>
</reference>
<keyword evidence="3" id="KW-1185">Reference proteome</keyword>
<evidence type="ECO:0000313" key="2">
    <source>
        <dbReference type="EMBL" id="PAA56614.1"/>
    </source>
</evidence>
<keyword evidence="1" id="KW-0175">Coiled coil</keyword>
<comment type="caution">
    <text evidence="2">The sequence shown here is derived from an EMBL/GenBank/DDBJ whole genome shotgun (WGS) entry which is preliminary data.</text>
</comment>
<evidence type="ECO:0000313" key="3">
    <source>
        <dbReference type="Proteomes" id="UP000215902"/>
    </source>
</evidence>